<dbReference type="PIRSF" id="PIRSF015596">
    <property type="entry name" value="5_alpha-SR2"/>
    <property type="match status" value="1"/>
</dbReference>
<evidence type="ECO:0000256" key="3">
    <source>
        <dbReference type="ARBA" id="ARBA00022692"/>
    </source>
</evidence>
<dbReference type="InterPro" id="IPR016636">
    <property type="entry name" value="3-oxo-5-alpha-steroid_4-DH"/>
</dbReference>
<gene>
    <name evidence="8" type="ORF">PVAG01_01229</name>
</gene>
<evidence type="ECO:0000259" key="7">
    <source>
        <dbReference type="Pfam" id="PF02544"/>
    </source>
</evidence>
<dbReference type="PANTHER" id="PTHR10556:SF43">
    <property type="entry name" value="STEROID 5-ALPHA-REDUCTASE DET2"/>
    <property type="match status" value="1"/>
</dbReference>
<name>A0ABR4PWK7_9HELO</name>
<keyword evidence="4 6" id="KW-1133">Transmembrane helix</keyword>
<dbReference type="PROSITE" id="PS50244">
    <property type="entry name" value="S5A_REDUCTASE"/>
    <property type="match status" value="1"/>
</dbReference>
<evidence type="ECO:0000256" key="2">
    <source>
        <dbReference type="ARBA" id="ARBA00007742"/>
    </source>
</evidence>
<feature type="transmembrane region" description="Helical" evidence="6">
    <location>
        <begin position="160"/>
        <end position="178"/>
    </location>
</feature>
<dbReference type="InterPro" id="IPR039357">
    <property type="entry name" value="SRD5A/TECR"/>
</dbReference>
<dbReference type="PANTHER" id="PTHR10556">
    <property type="entry name" value="3-OXO-5-ALPHA-STEROID 4-DEHYDROGENASE"/>
    <property type="match status" value="1"/>
</dbReference>
<evidence type="ECO:0000256" key="4">
    <source>
        <dbReference type="ARBA" id="ARBA00022989"/>
    </source>
</evidence>
<dbReference type="EMBL" id="JBFCZG010000001">
    <property type="protein sequence ID" value="KAL3427720.1"/>
    <property type="molecule type" value="Genomic_DNA"/>
</dbReference>
<proteinExistence type="inferred from homology"/>
<evidence type="ECO:0000256" key="6">
    <source>
        <dbReference type="SAM" id="Phobius"/>
    </source>
</evidence>
<reference evidence="8 9" key="1">
    <citation type="submission" date="2024-06" db="EMBL/GenBank/DDBJ databases">
        <title>Complete genome of Phlyctema vagabunda strain 19-DSS-EL-015.</title>
        <authorList>
            <person name="Fiorenzani C."/>
        </authorList>
    </citation>
    <scope>NUCLEOTIDE SEQUENCE [LARGE SCALE GENOMIC DNA]</scope>
    <source>
        <strain evidence="8 9">19-DSS-EL-015</strain>
    </source>
</reference>
<accession>A0ABR4PWK7</accession>
<evidence type="ECO:0000256" key="5">
    <source>
        <dbReference type="ARBA" id="ARBA00023136"/>
    </source>
</evidence>
<comment type="similarity">
    <text evidence="2">Belongs to the steroid 5-alpha reductase family.</text>
</comment>
<feature type="transmembrane region" description="Helical" evidence="6">
    <location>
        <begin position="20"/>
        <end position="37"/>
    </location>
</feature>
<keyword evidence="5 6" id="KW-0472">Membrane</keyword>
<dbReference type="InterPro" id="IPR001104">
    <property type="entry name" value="3-oxo-5_a-steroid_4-DH_C"/>
</dbReference>
<dbReference type="Pfam" id="PF02544">
    <property type="entry name" value="Steroid_dh"/>
    <property type="match status" value="1"/>
</dbReference>
<feature type="domain" description="3-oxo-5-alpha-steroid 4-dehydrogenase C-terminal" evidence="7">
    <location>
        <begin position="216"/>
        <end position="302"/>
    </location>
</feature>
<comment type="subcellular location">
    <subcellularLocation>
        <location evidence="1">Membrane</location>
        <topology evidence="1">Multi-pass membrane protein</topology>
    </subcellularLocation>
</comment>
<evidence type="ECO:0000313" key="9">
    <source>
        <dbReference type="Proteomes" id="UP001629113"/>
    </source>
</evidence>
<comment type="caution">
    <text evidence="8">The sequence shown here is derived from an EMBL/GenBank/DDBJ whole genome shotgun (WGS) entry which is preliminary data.</text>
</comment>
<protein>
    <submittedName>
        <fullName evidence="8">3-oxo-5-alpha-steroid 4-dehydrogenase</fullName>
    </submittedName>
</protein>
<keyword evidence="9" id="KW-1185">Reference proteome</keyword>
<sequence>MALITNWLPPSRENWEFTVWLWQFFPLITLIQWLPQIDRIYTMGKTSTKSRFNIPGRIGWLTMEIPGPLVLLYIMSTLPTDALPWENKVMASFYVVHYAYRAVVCPLIAPSMSPISPHIWLFAVLFQASNGLQFGGWLGGYGPTTRADWHYHEMNYKSGARLELGMMIFLLGFVGNIFHDDELREIRRAAQRRIEREEQEEQERDVQGGEREKLKKKTVDKVYMIPKNGLFTFVLYPHYLCEWIEWSGFWLMGGSYCLPARNFVINEVATMLPRAVHGRRWYIERFGRDKVGNKKAVIPGIL</sequence>
<keyword evidence="3 6" id="KW-0812">Transmembrane</keyword>
<feature type="transmembrane region" description="Helical" evidence="6">
    <location>
        <begin position="58"/>
        <end position="78"/>
    </location>
</feature>
<dbReference type="Proteomes" id="UP001629113">
    <property type="component" value="Unassembled WGS sequence"/>
</dbReference>
<organism evidence="8 9">
    <name type="scientific">Phlyctema vagabunda</name>
    <dbReference type="NCBI Taxonomy" id="108571"/>
    <lineage>
        <taxon>Eukaryota</taxon>
        <taxon>Fungi</taxon>
        <taxon>Dikarya</taxon>
        <taxon>Ascomycota</taxon>
        <taxon>Pezizomycotina</taxon>
        <taxon>Leotiomycetes</taxon>
        <taxon>Helotiales</taxon>
        <taxon>Dermateaceae</taxon>
        <taxon>Phlyctema</taxon>
    </lineage>
</organism>
<evidence type="ECO:0000256" key="1">
    <source>
        <dbReference type="ARBA" id="ARBA00004141"/>
    </source>
</evidence>
<evidence type="ECO:0000313" key="8">
    <source>
        <dbReference type="EMBL" id="KAL3427720.1"/>
    </source>
</evidence>
<feature type="transmembrane region" description="Helical" evidence="6">
    <location>
        <begin position="120"/>
        <end position="140"/>
    </location>
</feature>